<dbReference type="NCBIfam" id="NF000930">
    <property type="entry name" value="PRK00092.2-2"/>
    <property type="match status" value="1"/>
</dbReference>
<keyword evidence="2 3" id="KW-0690">Ribosome biogenesis</keyword>
<dbReference type="PANTHER" id="PTHR33867">
    <property type="entry name" value="RIBOSOME MATURATION FACTOR RIMP"/>
    <property type="match status" value="1"/>
</dbReference>
<dbReference type="InterPro" id="IPR028989">
    <property type="entry name" value="RimP_N"/>
</dbReference>
<evidence type="ECO:0000256" key="3">
    <source>
        <dbReference type="HAMAP-Rule" id="MF_01077"/>
    </source>
</evidence>
<evidence type="ECO:0000256" key="1">
    <source>
        <dbReference type="ARBA" id="ARBA00022490"/>
    </source>
</evidence>
<evidence type="ECO:0000256" key="2">
    <source>
        <dbReference type="ARBA" id="ARBA00022517"/>
    </source>
</evidence>
<dbReference type="Proteomes" id="UP001501035">
    <property type="component" value="Unassembled WGS sequence"/>
</dbReference>
<name>A0ABP6LGL9_9ACTN</name>
<comment type="subcellular location">
    <subcellularLocation>
        <location evidence="3">Cytoplasm</location>
    </subcellularLocation>
</comment>
<dbReference type="HAMAP" id="MF_01077">
    <property type="entry name" value="RimP"/>
    <property type="match status" value="1"/>
</dbReference>
<comment type="function">
    <text evidence="3">Required for maturation of 30S ribosomal subunits.</text>
</comment>
<accession>A0ABP6LGL9</accession>
<dbReference type="EMBL" id="BAAAVS010000026">
    <property type="protein sequence ID" value="GAA3041373.1"/>
    <property type="molecule type" value="Genomic_DNA"/>
</dbReference>
<dbReference type="Gene3D" id="3.30.300.70">
    <property type="entry name" value="RimP-like superfamily, N-terminal"/>
    <property type="match status" value="1"/>
</dbReference>
<feature type="domain" description="Ribosome maturation factor RimP C-terminal" evidence="5">
    <location>
        <begin position="87"/>
        <end position="156"/>
    </location>
</feature>
<evidence type="ECO:0000259" key="4">
    <source>
        <dbReference type="Pfam" id="PF02576"/>
    </source>
</evidence>
<keyword evidence="1 3" id="KW-0963">Cytoplasm</keyword>
<evidence type="ECO:0000259" key="5">
    <source>
        <dbReference type="Pfam" id="PF17384"/>
    </source>
</evidence>
<organism evidence="6 7">
    <name type="scientific">Gordonia defluvii</name>
    <dbReference type="NCBI Taxonomy" id="283718"/>
    <lineage>
        <taxon>Bacteria</taxon>
        <taxon>Bacillati</taxon>
        <taxon>Actinomycetota</taxon>
        <taxon>Actinomycetes</taxon>
        <taxon>Mycobacteriales</taxon>
        <taxon>Gordoniaceae</taxon>
        <taxon>Gordonia</taxon>
    </lineage>
</organism>
<gene>
    <name evidence="3 6" type="primary">rimP</name>
    <name evidence="6" type="ORF">GCM10010528_22130</name>
</gene>
<protein>
    <recommendedName>
        <fullName evidence="3">Ribosome maturation factor RimP</fullName>
    </recommendedName>
</protein>
<dbReference type="InterPro" id="IPR028998">
    <property type="entry name" value="RimP_C"/>
</dbReference>
<dbReference type="Pfam" id="PF02576">
    <property type="entry name" value="RimP_N"/>
    <property type="match status" value="1"/>
</dbReference>
<evidence type="ECO:0000313" key="7">
    <source>
        <dbReference type="Proteomes" id="UP001501035"/>
    </source>
</evidence>
<feature type="domain" description="Ribosome maturation factor RimP N-terminal" evidence="4">
    <location>
        <begin position="11"/>
        <end position="84"/>
    </location>
</feature>
<dbReference type="SUPFAM" id="SSF75420">
    <property type="entry name" value="YhbC-like, N-terminal domain"/>
    <property type="match status" value="1"/>
</dbReference>
<reference evidence="7" key="1">
    <citation type="journal article" date="2019" name="Int. J. Syst. Evol. Microbiol.">
        <title>The Global Catalogue of Microorganisms (GCM) 10K type strain sequencing project: providing services to taxonomists for standard genome sequencing and annotation.</title>
        <authorList>
            <consortium name="The Broad Institute Genomics Platform"/>
            <consortium name="The Broad Institute Genome Sequencing Center for Infectious Disease"/>
            <person name="Wu L."/>
            <person name="Ma J."/>
        </authorList>
    </citation>
    <scope>NUCLEOTIDE SEQUENCE [LARGE SCALE GENOMIC DNA]</scope>
    <source>
        <strain evidence="7">JCM 14234</strain>
    </source>
</reference>
<sequence>MAPDRSEVAALVEPIVVGAGFDVDDVAVQRHPGSDDASITIVVDGDEGVGLEALTELTRTLTARLDQQPWAQQYALEVMSRGVESPLTLPRHWRRNHGRKVELVIGGTAGIGETVHGRIGNLIGDTVSVVVNRKGRLGVREVALADVESAVVAVEFGEPSPAELRLCRGDD</sequence>
<dbReference type="RefSeq" id="WP_290707236.1">
    <property type="nucleotide sequence ID" value="NZ_BAAAVS010000026.1"/>
</dbReference>
<proteinExistence type="inferred from homology"/>
<dbReference type="Pfam" id="PF17384">
    <property type="entry name" value="DUF150_C"/>
    <property type="match status" value="1"/>
</dbReference>
<dbReference type="InterPro" id="IPR035956">
    <property type="entry name" value="RimP_N_sf"/>
</dbReference>
<dbReference type="InterPro" id="IPR003728">
    <property type="entry name" value="Ribosome_maturation_RimP"/>
</dbReference>
<comment type="similarity">
    <text evidence="3">Belongs to the RimP family.</text>
</comment>
<comment type="caution">
    <text evidence="6">The sequence shown here is derived from an EMBL/GenBank/DDBJ whole genome shotgun (WGS) entry which is preliminary data.</text>
</comment>
<keyword evidence="7" id="KW-1185">Reference proteome</keyword>
<dbReference type="CDD" id="cd01734">
    <property type="entry name" value="YlxS_C"/>
    <property type="match status" value="1"/>
</dbReference>
<evidence type="ECO:0000313" key="6">
    <source>
        <dbReference type="EMBL" id="GAA3041373.1"/>
    </source>
</evidence>
<dbReference type="PANTHER" id="PTHR33867:SF1">
    <property type="entry name" value="RIBOSOME MATURATION FACTOR RIMP"/>
    <property type="match status" value="1"/>
</dbReference>